<keyword evidence="3" id="KW-1185">Reference proteome</keyword>
<dbReference type="Pfam" id="PF02661">
    <property type="entry name" value="Fic"/>
    <property type="match status" value="1"/>
</dbReference>
<dbReference type="PANTHER" id="PTHR39426">
    <property type="entry name" value="HOMOLOGY TO DEATH-ON-CURING PROTEIN OF PHAGE P1"/>
    <property type="match status" value="1"/>
</dbReference>
<dbReference type="Proteomes" id="UP000032287">
    <property type="component" value="Unassembled WGS sequence"/>
</dbReference>
<evidence type="ECO:0000313" key="2">
    <source>
        <dbReference type="EMBL" id="KIU22309.1"/>
    </source>
</evidence>
<name>A0A0D1KBH5_9LACO</name>
<feature type="domain" description="Fido" evidence="1">
    <location>
        <begin position="7"/>
        <end position="130"/>
    </location>
</feature>
<comment type="caution">
    <text evidence="2">The sequence shown here is derived from an EMBL/GenBank/DDBJ whole genome shotgun (WGS) entry which is preliminary data.</text>
</comment>
<proteinExistence type="predicted"/>
<accession>A0A0D1KBH5</accession>
<dbReference type="NCBIfam" id="TIGR01550">
    <property type="entry name" value="DOC_P1"/>
    <property type="match status" value="1"/>
</dbReference>
<organism evidence="2 3">
    <name type="scientific">Weissella cibaria</name>
    <dbReference type="NCBI Taxonomy" id="137591"/>
    <lineage>
        <taxon>Bacteria</taxon>
        <taxon>Bacillati</taxon>
        <taxon>Bacillota</taxon>
        <taxon>Bacilli</taxon>
        <taxon>Lactobacillales</taxon>
        <taxon>Lactobacillaceae</taxon>
        <taxon>Weissella</taxon>
    </lineage>
</organism>
<dbReference type="PANTHER" id="PTHR39426:SF1">
    <property type="entry name" value="HOMOLOGY TO DEATH-ON-CURING PROTEIN OF PHAGE P1"/>
    <property type="match status" value="1"/>
</dbReference>
<protein>
    <submittedName>
        <fullName evidence="2">Doc protein</fullName>
    </submittedName>
</protein>
<evidence type="ECO:0000313" key="3">
    <source>
        <dbReference type="Proteomes" id="UP000032287"/>
    </source>
</evidence>
<dbReference type="Gene3D" id="1.20.120.1870">
    <property type="entry name" value="Fic/DOC protein, Fido domain"/>
    <property type="match status" value="1"/>
</dbReference>
<dbReference type="PROSITE" id="PS51459">
    <property type="entry name" value="FIDO"/>
    <property type="match status" value="1"/>
</dbReference>
<dbReference type="InterPro" id="IPR006440">
    <property type="entry name" value="Doc"/>
</dbReference>
<reference evidence="2 3" key="1">
    <citation type="journal article" date="2015" name="Microbiology (Mosc.)">
        <title>Genomics of the Weissella cibaria species with an examination of its metabolic traits.</title>
        <authorList>
            <person name="Lynch K.M."/>
            <person name="Lucid A."/>
            <person name="Arendt E.K."/>
            <person name="Sleator R.D."/>
            <person name="Lucey B."/>
            <person name="Coffey A."/>
        </authorList>
    </citation>
    <scope>NUCLEOTIDE SEQUENCE [LARGE SCALE GENOMIC DNA]</scope>
    <source>
        <strain evidence="2 3">MG1</strain>
    </source>
</reference>
<dbReference type="PATRIC" id="fig|137591.25.peg.274"/>
<dbReference type="AlphaFoldDB" id="A0A0D1KBH5"/>
<dbReference type="RefSeq" id="WP_043710599.1">
    <property type="nucleotide sequence ID" value="NZ_JALOCT010000016.1"/>
</dbReference>
<dbReference type="EMBL" id="JWHU01000002">
    <property type="protein sequence ID" value="KIU22309.1"/>
    <property type="molecule type" value="Genomic_DNA"/>
</dbReference>
<dbReference type="GO" id="GO:0016301">
    <property type="term" value="F:kinase activity"/>
    <property type="evidence" value="ECO:0007669"/>
    <property type="project" value="InterPro"/>
</dbReference>
<sequence>MNQVKYLTAAEVLHLNETAIATLGGGNAGVQSPRAFDVVITQPQQIVFGQEMYPTIWLKAAYMMHQIVKTPVFVDGSKRTAMLVVQTFLTANGYDPTPDFFEDVQAFTIEVTQTSNTEAVMATIADWLASVFTERQPKSIK</sequence>
<dbReference type="InterPro" id="IPR053737">
    <property type="entry name" value="Type_II_TA_Toxin"/>
</dbReference>
<gene>
    <name evidence="2" type="primary">doc</name>
    <name evidence="2" type="ORF">QX99_00277</name>
</gene>
<dbReference type="eggNOG" id="COG3654">
    <property type="taxonomic scope" value="Bacteria"/>
</dbReference>
<dbReference type="InterPro" id="IPR003812">
    <property type="entry name" value="Fido"/>
</dbReference>
<evidence type="ECO:0000259" key="1">
    <source>
        <dbReference type="PROSITE" id="PS51459"/>
    </source>
</evidence>
<dbReference type="STRING" id="137591.AO080_07530"/>